<accession>A0A1H0R7J7</accession>
<evidence type="ECO:0000313" key="1">
    <source>
        <dbReference type="EMBL" id="SDP24948.1"/>
    </source>
</evidence>
<evidence type="ECO:0000313" key="2">
    <source>
        <dbReference type="Proteomes" id="UP000183042"/>
    </source>
</evidence>
<sequence>RQDSAVTYVALFVVSTIVVEKRFAGSGCG</sequence>
<protein>
    <submittedName>
        <fullName evidence="1">Uncharacterized protein</fullName>
    </submittedName>
</protein>
<feature type="non-terminal residue" evidence="1">
    <location>
        <position position="1"/>
    </location>
</feature>
<comment type="caution">
    <text evidence="1">The sequence shown here is derived from an EMBL/GenBank/DDBJ whole genome shotgun (WGS) entry which is preliminary data.</text>
</comment>
<organism evidence="1 2">
    <name type="scientific">Pseudomonas congelans</name>
    <dbReference type="NCBI Taxonomy" id="200452"/>
    <lineage>
        <taxon>Bacteria</taxon>
        <taxon>Pseudomonadati</taxon>
        <taxon>Pseudomonadota</taxon>
        <taxon>Gammaproteobacteria</taxon>
        <taxon>Pseudomonadales</taxon>
        <taxon>Pseudomonadaceae</taxon>
        <taxon>Pseudomonas</taxon>
    </lineage>
</organism>
<name>A0A1H0R7J7_9PSED</name>
<reference evidence="1 2" key="1">
    <citation type="submission" date="2016-10" db="EMBL/GenBank/DDBJ databases">
        <authorList>
            <person name="Varghese N."/>
            <person name="Submissions S."/>
        </authorList>
    </citation>
    <scope>NUCLEOTIDE SEQUENCE [LARGE SCALE GENOMIC DNA]</scope>
    <source>
        <strain evidence="1 2">DSM 14939</strain>
    </source>
</reference>
<dbReference type="EMBL" id="FNJH01000003">
    <property type="protein sequence ID" value="SDP24948.1"/>
    <property type="molecule type" value="Genomic_DNA"/>
</dbReference>
<gene>
    <name evidence="1" type="ORF">SAMN05216596_103297</name>
</gene>
<proteinExistence type="predicted"/>
<keyword evidence="2" id="KW-1185">Reference proteome</keyword>
<dbReference type="Proteomes" id="UP000183042">
    <property type="component" value="Unassembled WGS sequence"/>
</dbReference>